<dbReference type="WBParaSite" id="nRc.2.0.1.t39675-RA">
    <property type="protein sequence ID" value="nRc.2.0.1.t39675-RA"/>
    <property type="gene ID" value="nRc.2.0.1.g39675"/>
</dbReference>
<evidence type="ECO:0000313" key="2">
    <source>
        <dbReference type="WBParaSite" id="nRc.2.0.1.t39675-RA"/>
    </source>
</evidence>
<dbReference type="AlphaFoldDB" id="A0A915KNP6"/>
<proteinExistence type="predicted"/>
<accession>A0A915KNP6</accession>
<dbReference type="Proteomes" id="UP000887565">
    <property type="component" value="Unplaced"/>
</dbReference>
<evidence type="ECO:0000313" key="1">
    <source>
        <dbReference type="Proteomes" id="UP000887565"/>
    </source>
</evidence>
<keyword evidence="1" id="KW-1185">Reference proteome</keyword>
<name>A0A915KNP6_ROMCU</name>
<reference evidence="2" key="1">
    <citation type="submission" date="2022-11" db="UniProtKB">
        <authorList>
            <consortium name="WormBaseParasite"/>
        </authorList>
    </citation>
    <scope>IDENTIFICATION</scope>
</reference>
<protein>
    <submittedName>
        <fullName evidence="2">Uncharacterized protein</fullName>
    </submittedName>
</protein>
<sequence length="76" mass="8732">MQSYWCKSKALDPIQYKIIFKFYDGHGKLKDTRKTWRAQKEHKTNETGPFKDLVDLQYALGGANDAQANFCSGLIC</sequence>
<organism evidence="1 2">
    <name type="scientific">Romanomermis culicivorax</name>
    <name type="common">Nematode worm</name>
    <dbReference type="NCBI Taxonomy" id="13658"/>
    <lineage>
        <taxon>Eukaryota</taxon>
        <taxon>Metazoa</taxon>
        <taxon>Ecdysozoa</taxon>
        <taxon>Nematoda</taxon>
        <taxon>Enoplea</taxon>
        <taxon>Dorylaimia</taxon>
        <taxon>Mermithida</taxon>
        <taxon>Mermithoidea</taxon>
        <taxon>Mermithidae</taxon>
        <taxon>Romanomermis</taxon>
    </lineage>
</organism>